<evidence type="ECO:0000313" key="2">
    <source>
        <dbReference type="Proteomes" id="UP000766595"/>
    </source>
</evidence>
<name>A0A947D516_9HYPH</name>
<dbReference type="AlphaFoldDB" id="A0A947D516"/>
<evidence type="ECO:0000313" key="1">
    <source>
        <dbReference type="EMBL" id="MBT9290468.1"/>
    </source>
</evidence>
<organism evidence="1 2">
    <name type="scientific">Prosthecodimorpha staleyi</name>
    <dbReference type="NCBI Taxonomy" id="2840188"/>
    <lineage>
        <taxon>Bacteria</taxon>
        <taxon>Pseudomonadati</taxon>
        <taxon>Pseudomonadota</taxon>
        <taxon>Alphaproteobacteria</taxon>
        <taxon>Hyphomicrobiales</taxon>
        <taxon>Ancalomicrobiaceae</taxon>
        <taxon>Prosthecodimorpha</taxon>
    </lineage>
</organism>
<reference evidence="1 2" key="1">
    <citation type="submission" date="2021-06" db="EMBL/GenBank/DDBJ databases">
        <authorList>
            <person name="Grouzdev D.S."/>
            <person name="Koziaeva V."/>
        </authorList>
    </citation>
    <scope>NUCLEOTIDE SEQUENCE [LARGE SCALE GENOMIC DNA]</scope>
    <source>
        <strain evidence="1 2">22</strain>
    </source>
</reference>
<protein>
    <submittedName>
        <fullName evidence="1">Uncharacterized protein</fullName>
    </submittedName>
</protein>
<keyword evidence="2" id="KW-1185">Reference proteome</keyword>
<dbReference type="EMBL" id="JAHHZF010000006">
    <property type="protein sequence ID" value="MBT9290468.1"/>
    <property type="molecule type" value="Genomic_DNA"/>
</dbReference>
<dbReference type="Proteomes" id="UP000766595">
    <property type="component" value="Unassembled WGS sequence"/>
</dbReference>
<sequence>MAAILAFAPRRPAPVLSASVRAQIARLGADAPEYPSLHAVLSVLDGLPPTSAFAVEFEIGAAIQSGFFGAAAAYDPAGMRRLLTAKVAGQLESSPELGWILLFHLNGHIRQAVLERLDGPMVSPFRVAALAVRLNDWAAPVRAAAAAALRRCGAATGAPVIAAAALALIERSRVWGRWTATERAELEALVARPDVAAELGGLLGATSSGAPHRVLRIALRQDGLDGALPGLARSAATPAVRALALKTLLESRAVWQAGTRVEWIDKRYGIARAVPIWAERPIRHAESMPDLIAAGIADRAASVRKIAADGLILHAAALGPIEPFVARLRADRNAAVRDRAAYLDRHFPFIPAPDALAGPDPAR</sequence>
<gene>
    <name evidence="1" type="ORF">KL771_13440</name>
</gene>
<dbReference type="RefSeq" id="WP_261969065.1">
    <property type="nucleotide sequence ID" value="NZ_JAHHZF010000006.1"/>
</dbReference>
<comment type="caution">
    <text evidence="1">The sequence shown here is derived from an EMBL/GenBank/DDBJ whole genome shotgun (WGS) entry which is preliminary data.</text>
</comment>
<proteinExistence type="predicted"/>
<accession>A0A947D516</accession>